<evidence type="ECO:0000256" key="4">
    <source>
        <dbReference type="ARBA" id="ARBA00011881"/>
    </source>
</evidence>
<organism evidence="12 13">
    <name type="scientific">Halobacteriovorax vibrionivorans</name>
    <dbReference type="NCBI Taxonomy" id="2152716"/>
    <lineage>
        <taxon>Bacteria</taxon>
        <taxon>Pseudomonadati</taxon>
        <taxon>Bdellovibrionota</taxon>
        <taxon>Bacteriovoracia</taxon>
        <taxon>Bacteriovoracales</taxon>
        <taxon>Halobacteriovoraceae</taxon>
        <taxon>Halobacteriovorax</taxon>
    </lineage>
</organism>
<dbReference type="InterPro" id="IPR050793">
    <property type="entry name" value="CMP-NeuNAc_synthase"/>
</dbReference>
<keyword evidence="10" id="KW-0448">Lipopolysaccharide biosynthesis</keyword>
<evidence type="ECO:0000256" key="5">
    <source>
        <dbReference type="ARBA" id="ARBA00013066"/>
    </source>
</evidence>
<evidence type="ECO:0000256" key="11">
    <source>
        <dbReference type="ARBA" id="ARBA00031051"/>
    </source>
</evidence>
<evidence type="ECO:0000256" key="1">
    <source>
        <dbReference type="ARBA" id="ARBA00000898"/>
    </source>
</evidence>
<evidence type="ECO:0000256" key="3">
    <source>
        <dbReference type="ARBA" id="ARBA00005893"/>
    </source>
</evidence>
<comment type="caution">
    <text evidence="12">The sequence shown here is derived from an EMBL/GenBank/DDBJ whole genome shotgun (WGS) entry which is preliminary data.</text>
</comment>
<dbReference type="InterPro" id="IPR023214">
    <property type="entry name" value="HAD_sf"/>
</dbReference>
<reference evidence="13" key="1">
    <citation type="journal article" date="2019" name="Int. J. Syst. Evol. Microbiol.">
        <title>Halobacteriovorax valvorus sp. nov., a novel prokaryotic predator isolated from coastal seawater of China.</title>
        <authorList>
            <person name="Chen M.-X."/>
        </authorList>
    </citation>
    <scope>NUCLEOTIDE SEQUENCE [LARGE SCALE GENOMIC DNA]</scope>
    <source>
        <strain evidence="13">BL9</strain>
    </source>
</reference>
<keyword evidence="9" id="KW-0460">Magnesium</keyword>
<dbReference type="PANTHER" id="PTHR21485:SF6">
    <property type="entry name" value="N-ACYLNEURAMINATE CYTIDYLYLTRANSFERASE-RELATED"/>
    <property type="match status" value="1"/>
</dbReference>
<comment type="cofactor">
    <cofactor evidence="2">
        <name>Mg(2+)</name>
        <dbReference type="ChEBI" id="CHEBI:18420"/>
    </cofactor>
</comment>
<dbReference type="SUPFAM" id="SSF56784">
    <property type="entry name" value="HAD-like"/>
    <property type="match status" value="1"/>
</dbReference>
<evidence type="ECO:0000256" key="9">
    <source>
        <dbReference type="ARBA" id="ARBA00022842"/>
    </source>
</evidence>
<dbReference type="SFLD" id="SFLDG01136">
    <property type="entry name" value="C1.6:_Phosphoserine_Phosphatas"/>
    <property type="match status" value="1"/>
</dbReference>
<accession>A0ABY0IH11</accession>
<proteinExistence type="inferred from homology"/>
<evidence type="ECO:0000256" key="10">
    <source>
        <dbReference type="ARBA" id="ARBA00022985"/>
    </source>
</evidence>
<dbReference type="Gene3D" id="3.40.50.1000">
    <property type="entry name" value="HAD superfamily/HAD-like"/>
    <property type="match status" value="1"/>
</dbReference>
<evidence type="ECO:0000256" key="7">
    <source>
        <dbReference type="ARBA" id="ARBA00022723"/>
    </source>
</evidence>
<dbReference type="PANTHER" id="PTHR21485">
    <property type="entry name" value="HAD SUPERFAMILY MEMBERS CMAS AND KDSC"/>
    <property type="match status" value="1"/>
</dbReference>
<evidence type="ECO:0000256" key="8">
    <source>
        <dbReference type="ARBA" id="ARBA00022801"/>
    </source>
</evidence>
<dbReference type="SFLD" id="SFLDS00003">
    <property type="entry name" value="Haloacid_Dehalogenase"/>
    <property type="match status" value="1"/>
</dbReference>
<comment type="similarity">
    <text evidence="3">Belongs to the KdsC family.</text>
</comment>
<dbReference type="RefSeq" id="WP_114705180.1">
    <property type="nucleotide sequence ID" value="NZ_QDKL01000001.1"/>
</dbReference>
<dbReference type="EMBL" id="QDKL01000001">
    <property type="protein sequence ID" value="RZF22236.1"/>
    <property type="molecule type" value="Genomic_DNA"/>
</dbReference>
<dbReference type="InterPro" id="IPR010023">
    <property type="entry name" value="KdsC_fam"/>
</dbReference>
<dbReference type="SFLD" id="SFLDG01138">
    <property type="entry name" value="C1.6.2:_Deoxy-d-mannose-octulo"/>
    <property type="match status" value="1"/>
</dbReference>
<evidence type="ECO:0000313" key="12">
    <source>
        <dbReference type="EMBL" id="RZF22236.1"/>
    </source>
</evidence>
<dbReference type="EC" id="3.1.3.45" evidence="5"/>
<keyword evidence="7" id="KW-0479">Metal-binding</keyword>
<protein>
    <recommendedName>
        <fullName evidence="6">3-deoxy-D-manno-octulosonate 8-phosphate phosphatase KdsC</fullName>
        <ecNumber evidence="5">3.1.3.45</ecNumber>
    </recommendedName>
    <alternativeName>
        <fullName evidence="11">KDO 8-P phosphatase</fullName>
    </alternativeName>
</protein>
<evidence type="ECO:0000256" key="6">
    <source>
        <dbReference type="ARBA" id="ARBA00020092"/>
    </source>
</evidence>
<name>A0ABY0IH11_9BACT</name>
<dbReference type="Proteomes" id="UP000443582">
    <property type="component" value="Unassembled WGS sequence"/>
</dbReference>
<comment type="subunit">
    <text evidence="4">Homotetramer.</text>
</comment>
<comment type="catalytic activity">
    <reaction evidence="1">
        <text>3-deoxy-alpha-D-manno-2-octulosonate-8-phosphate + H2O = 3-deoxy-alpha-D-manno-oct-2-ulosonate + phosphate</text>
        <dbReference type="Rhea" id="RHEA:11500"/>
        <dbReference type="ChEBI" id="CHEBI:15377"/>
        <dbReference type="ChEBI" id="CHEBI:43474"/>
        <dbReference type="ChEBI" id="CHEBI:85985"/>
        <dbReference type="ChEBI" id="CHEBI:85986"/>
        <dbReference type="EC" id="3.1.3.45"/>
    </reaction>
</comment>
<sequence length="191" mass="21557">MDLFTKAQDFKDKLKDIKVLAFDIDGVLTPGHVWYQDDEMGFNRSSHTSDGYALKLLMRAGFKVGVISGGASKGVQERFVNNLKLDFAFLGDEDKRVAFKKVLDLGFEPHEVLFMGDEFFDVPLLKAAGFAVTTPHASHEIKMFCDYVTQREGGHGAAREMIDIFRYVHGIVPEVLDFDDKPIDFKSSWPK</sequence>
<keyword evidence="13" id="KW-1185">Reference proteome</keyword>
<gene>
    <name evidence="12" type="ORF">DAY19_00270</name>
</gene>
<dbReference type="InterPro" id="IPR036412">
    <property type="entry name" value="HAD-like_sf"/>
</dbReference>
<dbReference type="Pfam" id="PF08282">
    <property type="entry name" value="Hydrolase_3"/>
    <property type="match status" value="1"/>
</dbReference>
<evidence type="ECO:0000313" key="13">
    <source>
        <dbReference type="Proteomes" id="UP000443582"/>
    </source>
</evidence>
<keyword evidence="8" id="KW-0378">Hydrolase</keyword>
<evidence type="ECO:0000256" key="2">
    <source>
        <dbReference type="ARBA" id="ARBA00001946"/>
    </source>
</evidence>